<evidence type="ECO:0000313" key="3">
    <source>
        <dbReference type="EMBL" id="NJC20708.1"/>
    </source>
</evidence>
<proteinExistence type="predicted"/>
<feature type="transmembrane region" description="Helical" evidence="1">
    <location>
        <begin position="221"/>
        <end position="243"/>
    </location>
</feature>
<feature type="domain" description="Golvesin/Xly CBD-like" evidence="2">
    <location>
        <begin position="993"/>
        <end position="1121"/>
    </location>
</feature>
<dbReference type="GeneID" id="86891187"/>
<dbReference type="EMBL" id="JAATLI010000021">
    <property type="protein sequence ID" value="NJC20708.1"/>
    <property type="molecule type" value="Genomic_DNA"/>
</dbReference>
<evidence type="ECO:0000313" key="5">
    <source>
        <dbReference type="Proteomes" id="UP000576368"/>
    </source>
</evidence>
<reference evidence="4 6" key="1">
    <citation type="submission" date="2019-09" db="EMBL/GenBank/DDBJ databases">
        <title>Butyricimonas paravirosa DSM 105722 (=214-4 = JCM 18677 = CCUG 65563).</title>
        <authorList>
            <person name="Le Roy T."/>
            <person name="Cani P.D."/>
        </authorList>
    </citation>
    <scope>NUCLEOTIDE SEQUENCE [LARGE SCALE GENOMIC DNA]</scope>
    <source>
        <strain evidence="4 6">DSM 105722</strain>
    </source>
</reference>
<dbReference type="Pfam" id="PF25275">
    <property type="entry name" value="Golvesin_C"/>
    <property type="match status" value="1"/>
</dbReference>
<keyword evidence="1" id="KW-1133">Transmembrane helix</keyword>
<evidence type="ECO:0000256" key="1">
    <source>
        <dbReference type="SAM" id="Phobius"/>
    </source>
</evidence>
<dbReference type="Proteomes" id="UP001302374">
    <property type="component" value="Chromosome"/>
</dbReference>
<sequence length="1125" mass="130014">MGIFIFQLIFQGNVTRYNISGLITMASFIPYMNLYIYTILQAFVVIFLAGNYFTRERGLDTMETVHYRSVSNWELVLGYYLGFLVSFGVGALFSLFLGLCVHLFFSTAPFSLWAYLFYFLTLFIPSMVFYTGFSFFLFSGFRKQSIGLVILFFCFFLNLYFTREGIMDSLGISLPNALSGQVGHPELSYYLFQRSCWFLIGSFFLVLAIKCFYRLPNCSRVSVGTVFLLFLFLGGICCGFVCYKEKYDENKTREFYRDIYTQYREKDYLALVNQDIELYHAGATISCKSRLFVENRLGRELDEIVFFLNPALKISSLKVQGEEMSFRREGQVVIVNKRVSSAGKMKIEIVYAGGIDDRICYLDVPDISYQDTRTCSYLTCRFGKRNVFLGKDYTLLLPECLWYPVTVPPVNPVSPFDVSRQFTIFNLTISGHGKQKVISQGEKSVYRDRVVFKNRNPVTGLSLCMGDYIGRMINVDGIRYELYMFKNSLDVFRGLNHVEEFLSETIRESKGTLEEMMGRPFPYSRFQIVETPLSFTSYYREWQGGSGYVQPEIVFLPERGVGYCMDMRQEKKGGQVKRMTISACYIPLIADRYSDKEKEQFIIKQLIEGLFLRKYHWKTLLTGYMEFNPFTLGWEEKKGEHLEQKLNNYYLSPMFYEQVFQVKSTDFPILDHIFLGVVKSESARVAKKDYYRQKLLEGKAINYLKNHSMADAGDDSSLSGEVYEKILSLKTDDLFRHFTFYGIQPKELYAFVDSCTRGLYFQEMNFENISRKLEIARGVDCKAILSGWYNQKSIPVYVLKKFRVEKIDECVGDIEFDQFLKLSGLLASEPNKTGKYRVVLELYNDSEVDGIVSLVEQKNTGLFSRAYYSSDNIYYRNIKINAGTGKVLTLLCKQIPVLDLGISKNYPRQIKSDFSHQLTGEVKESVYLKEKAYFLQRGGSSEIIVDNEDAGFYIPKKRELWFRDLFGKEEKNINDIYDYEPVADGKEGWRVYVNENAYGSPVRSAVYKLVGEGKSVVSWNTEILTDGNYEIYIYSPVGGISKTIKVQRDPYALAKLKYMQYYTVKSGVNVYSAELNVRERTLDSWFLLGQFYLEKGKLSIELSDKGSEIDQIIQGDAVKIVYVSK</sequence>
<feature type="transmembrane region" description="Helical" evidence="1">
    <location>
        <begin position="34"/>
        <end position="53"/>
    </location>
</feature>
<dbReference type="RefSeq" id="WP_147344508.1">
    <property type="nucleotide sequence ID" value="NZ_BMPA01000020.1"/>
</dbReference>
<feature type="transmembrane region" description="Helical" evidence="1">
    <location>
        <begin position="112"/>
        <end position="138"/>
    </location>
</feature>
<keyword evidence="6" id="KW-1185">Reference proteome</keyword>
<evidence type="ECO:0000313" key="6">
    <source>
        <dbReference type="Proteomes" id="UP001302374"/>
    </source>
</evidence>
<dbReference type="AlphaFoldDB" id="A0A7X5YHY6"/>
<feature type="transmembrane region" description="Helical" evidence="1">
    <location>
        <begin position="144"/>
        <end position="161"/>
    </location>
</feature>
<accession>A0A7X5YHY6</accession>
<dbReference type="Proteomes" id="UP000576368">
    <property type="component" value="Unassembled WGS sequence"/>
</dbReference>
<keyword evidence="1" id="KW-0812">Transmembrane</keyword>
<organism evidence="3 5">
    <name type="scientific">Butyricimonas paravirosa</name>
    <dbReference type="NCBI Taxonomy" id="1472417"/>
    <lineage>
        <taxon>Bacteria</taxon>
        <taxon>Pseudomonadati</taxon>
        <taxon>Bacteroidota</taxon>
        <taxon>Bacteroidia</taxon>
        <taxon>Bacteroidales</taxon>
        <taxon>Odoribacteraceae</taxon>
        <taxon>Butyricimonas</taxon>
    </lineage>
</organism>
<evidence type="ECO:0000259" key="2">
    <source>
        <dbReference type="Pfam" id="PF25275"/>
    </source>
</evidence>
<evidence type="ECO:0000313" key="4">
    <source>
        <dbReference type="EMBL" id="WOF12175.1"/>
    </source>
</evidence>
<gene>
    <name evidence="4" type="ORF">F1644_07795</name>
    <name evidence="3" type="ORF">GGR15_004366</name>
</gene>
<keyword evidence="1" id="KW-0472">Membrane</keyword>
<feature type="transmembrane region" description="Helical" evidence="1">
    <location>
        <begin position="196"/>
        <end position="215"/>
    </location>
</feature>
<dbReference type="InterPro" id="IPR033803">
    <property type="entry name" value="CBD-like_Golvesin-Xly"/>
</dbReference>
<dbReference type="EMBL" id="CP043839">
    <property type="protein sequence ID" value="WOF12175.1"/>
    <property type="molecule type" value="Genomic_DNA"/>
</dbReference>
<name>A0A7X5YHY6_9BACT</name>
<protein>
    <submittedName>
        <fullName evidence="4">ABC transporter permease</fullName>
    </submittedName>
</protein>
<feature type="transmembrane region" description="Helical" evidence="1">
    <location>
        <begin position="77"/>
        <end position="105"/>
    </location>
</feature>
<reference evidence="3 5" key="2">
    <citation type="submission" date="2020-03" db="EMBL/GenBank/DDBJ databases">
        <title>Genomic Encyclopedia of Type Strains, Phase IV (KMG-IV): sequencing the most valuable type-strain genomes for metagenomic binning, comparative biology and taxonomic classification.</title>
        <authorList>
            <person name="Goeker M."/>
        </authorList>
    </citation>
    <scope>NUCLEOTIDE SEQUENCE [LARGE SCALE GENOMIC DNA]</scope>
    <source>
        <strain evidence="3 5">DSM 105722</strain>
    </source>
</reference>